<dbReference type="InterPro" id="IPR029058">
    <property type="entry name" value="AB_hydrolase_fold"/>
</dbReference>
<dbReference type="SUPFAM" id="SSF53474">
    <property type="entry name" value="alpha/beta-Hydrolases"/>
    <property type="match status" value="1"/>
</dbReference>
<evidence type="ECO:0000313" key="5">
    <source>
        <dbReference type="EMBL" id="RCJ35718.1"/>
    </source>
</evidence>
<evidence type="ECO:0000256" key="2">
    <source>
        <dbReference type="ARBA" id="ARBA00022692"/>
    </source>
</evidence>
<dbReference type="PANTHER" id="PTHR17920">
    <property type="entry name" value="TRANSMEMBRANE AND COILED-COIL DOMAIN-CONTAINING PROTEIN 4 TMCO4"/>
    <property type="match status" value="1"/>
</dbReference>
<proteinExistence type="predicted"/>
<dbReference type="InterPro" id="IPR007941">
    <property type="entry name" value="DUF726"/>
</dbReference>
<dbReference type="Gene3D" id="3.40.50.1820">
    <property type="entry name" value="alpha/beta hydrolase"/>
    <property type="match status" value="1"/>
</dbReference>
<dbReference type="GO" id="GO:0016020">
    <property type="term" value="C:membrane"/>
    <property type="evidence" value="ECO:0007669"/>
    <property type="project" value="UniProtKB-SubCell"/>
</dbReference>
<dbReference type="PANTHER" id="PTHR17920:SF3">
    <property type="entry name" value="TRANSMEMBRANE AND COILED-COIL DOMAIN-CONTAINING PROTEIN 4"/>
    <property type="match status" value="1"/>
</dbReference>
<name>A0A367RGN9_NOSPU</name>
<evidence type="ECO:0000256" key="1">
    <source>
        <dbReference type="ARBA" id="ARBA00004141"/>
    </source>
</evidence>
<accession>A0A367RGN9</accession>
<evidence type="ECO:0000256" key="4">
    <source>
        <dbReference type="ARBA" id="ARBA00023136"/>
    </source>
</evidence>
<sequence>MESPELQLLSRPADSSKALIFIDGYLSEEKVRNNNLLYALNNAGWRHSVYHLWWDSGLFESSLMGFGLGHWHKTKYRAERVGRDYFPHLIRNQIPEKNVSFMAHSLGARVAYYCMEAWTEKQHLLENVILLAGAIRRDSSKDWGYATSQITGNLINVYSSDDKTLKYIFKIAEGGQNACGRKPIKEYHPRIANEDATYLIGKSHSPSKCFDYLPELVRKGLWQI</sequence>
<organism evidence="5 6">
    <name type="scientific">Nostoc punctiforme NIES-2108</name>
    <dbReference type="NCBI Taxonomy" id="1356359"/>
    <lineage>
        <taxon>Bacteria</taxon>
        <taxon>Bacillati</taxon>
        <taxon>Cyanobacteriota</taxon>
        <taxon>Cyanophyceae</taxon>
        <taxon>Nostocales</taxon>
        <taxon>Nostocaceae</taxon>
        <taxon>Nostoc</taxon>
    </lineage>
</organism>
<keyword evidence="3" id="KW-1133">Transmembrane helix</keyword>
<dbReference type="Pfam" id="PF05277">
    <property type="entry name" value="DUF726"/>
    <property type="match status" value="1"/>
</dbReference>
<evidence type="ECO:0008006" key="7">
    <source>
        <dbReference type="Google" id="ProtNLM"/>
    </source>
</evidence>
<gene>
    <name evidence="5" type="ORF">A6769_18930</name>
</gene>
<keyword evidence="4" id="KW-0472">Membrane</keyword>
<evidence type="ECO:0000256" key="3">
    <source>
        <dbReference type="ARBA" id="ARBA00022989"/>
    </source>
</evidence>
<dbReference type="EMBL" id="LXQE01000151">
    <property type="protein sequence ID" value="RCJ35718.1"/>
    <property type="molecule type" value="Genomic_DNA"/>
</dbReference>
<keyword evidence="2" id="KW-0812">Transmembrane</keyword>
<dbReference type="Proteomes" id="UP000252085">
    <property type="component" value="Unassembled WGS sequence"/>
</dbReference>
<comment type="caution">
    <text evidence="5">The sequence shown here is derived from an EMBL/GenBank/DDBJ whole genome shotgun (WGS) entry which is preliminary data.</text>
</comment>
<dbReference type="AlphaFoldDB" id="A0A367RGN9"/>
<reference evidence="6" key="1">
    <citation type="submission" date="2016-04" db="EMBL/GenBank/DDBJ databases">
        <authorList>
            <person name="Tabuchi Yagui T.R."/>
        </authorList>
    </citation>
    <scope>NUCLEOTIDE SEQUENCE [LARGE SCALE GENOMIC DNA]</scope>
</reference>
<evidence type="ECO:0000313" key="6">
    <source>
        <dbReference type="Proteomes" id="UP000252085"/>
    </source>
</evidence>
<comment type="subcellular location">
    <subcellularLocation>
        <location evidence="1">Membrane</location>
        <topology evidence="1">Multi-pass membrane protein</topology>
    </subcellularLocation>
</comment>
<protein>
    <recommendedName>
        <fullName evidence="7">DUF726 domain-containing protein</fullName>
    </recommendedName>
</protein>